<evidence type="ECO:0000256" key="3">
    <source>
        <dbReference type="ARBA" id="ARBA00022692"/>
    </source>
</evidence>
<comment type="subcellular location">
    <subcellularLocation>
        <location evidence="1">Membrane</location>
        <topology evidence="1">Multi-pass membrane protein</topology>
    </subcellularLocation>
</comment>
<evidence type="ECO:0000259" key="7">
    <source>
        <dbReference type="PROSITE" id="PS50850"/>
    </source>
</evidence>
<dbReference type="GO" id="GO:0016020">
    <property type="term" value="C:membrane"/>
    <property type="evidence" value="ECO:0007669"/>
    <property type="project" value="UniProtKB-SubCell"/>
</dbReference>
<dbReference type="FunFam" id="1.20.1250.20:FF:000223">
    <property type="entry name" value="Major facilitator superfamily domain-containing protein"/>
    <property type="match status" value="1"/>
</dbReference>
<reference evidence="8" key="1">
    <citation type="submission" date="2020-05" db="EMBL/GenBank/DDBJ databases">
        <title>Phylogenomic resolution of chytrid fungi.</title>
        <authorList>
            <person name="Stajich J.E."/>
            <person name="Amses K."/>
            <person name="Simmons R."/>
            <person name="Seto K."/>
            <person name="Myers J."/>
            <person name="Bonds A."/>
            <person name="Quandt C.A."/>
            <person name="Barry K."/>
            <person name="Liu P."/>
            <person name="Grigoriev I."/>
            <person name="Longcore J.E."/>
            <person name="James T.Y."/>
        </authorList>
    </citation>
    <scope>NUCLEOTIDE SEQUENCE</scope>
    <source>
        <strain evidence="8">JEL0476</strain>
    </source>
</reference>
<dbReference type="PANTHER" id="PTHR23504:SF31">
    <property type="entry name" value="MAJOR FACILITATOR SUPERFAMILY DOMAIN-CONTAINING PROTEIN 10"/>
    <property type="match status" value="1"/>
</dbReference>
<protein>
    <recommendedName>
        <fullName evidence="7">Major facilitator superfamily (MFS) profile domain-containing protein</fullName>
    </recommendedName>
</protein>
<gene>
    <name evidence="8" type="ORF">HK099_003523</name>
</gene>
<dbReference type="InterPro" id="IPR020846">
    <property type="entry name" value="MFS_dom"/>
</dbReference>
<dbReference type="PANTHER" id="PTHR23504">
    <property type="entry name" value="MAJOR FACILITATOR SUPERFAMILY DOMAIN-CONTAINING PROTEIN 10"/>
    <property type="match status" value="1"/>
</dbReference>
<evidence type="ECO:0000313" key="9">
    <source>
        <dbReference type="Proteomes" id="UP001211065"/>
    </source>
</evidence>
<feature type="transmembrane region" description="Helical" evidence="6">
    <location>
        <begin position="14"/>
        <end position="36"/>
    </location>
</feature>
<feature type="transmembrane region" description="Helical" evidence="6">
    <location>
        <begin position="75"/>
        <end position="94"/>
    </location>
</feature>
<evidence type="ECO:0000313" key="8">
    <source>
        <dbReference type="EMBL" id="KAJ3227070.1"/>
    </source>
</evidence>
<keyword evidence="5 6" id="KW-0472">Membrane</keyword>
<evidence type="ECO:0000256" key="1">
    <source>
        <dbReference type="ARBA" id="ARBA00004141"/>
    </source>
</evidence>
<feature type="transmembrane region" description="Helical" evidence="6">
    <location>
        <begin position="169"/>
        <end position="190"/>
    </location>
</feature>
<organism evidence="8 9">
    <name type="scientific">Clydaea vesicula</name>
    <dbReference type="NCBI Taxonomy" id="447962"/>
    <lineage>
        <taxon>Eukaryota</taxon>
        <taxon>Fungi</taxon>
        <taxon>Fungi incertae sedis</taxon>
        <taxon>Chytridiomycota</taxon>
        <taxon>Chytridiomycota incertae sedis</taxon>
        <taxon>Chytridiomycetes</taxon>
        <taxon>Lobulomycetales</taxon>
        <taxon>Lobulomycetaceae</taxon>
        <taxon>Clydaea</taxon>
    </lineage>
</organism>
<dbReference type="Pfam" id="PF07690">
    <property type="entry name" value="MFS_1"/>
    <property type="match status" value="1"/>
</dbReference>
<sequence>MDSPNNTVNNVNSILRTIFFALLLDILAFTIILPLFPRILDQYKLTDGSNKDTLFFYFLEKIKYYKFLIGARSDLDIVLLGGAIGSLFSFLQFISSPHVGSLSDKYGRRTILLLSMFGNALSMLLWMFAKTFPIFLLSRIVGGLTEGNVQMSIAMISDVTTDHNRSKGLALVGIAFALGFTVGPPLGAFFSAIDLNQLFPHLKNLPFHQYSFPAVFAFVLILIETFYMYLTLPETVNFKKNLEKSNKNENENDINVGESKSLLETKEALEKSSDVKLTEHSGKNVNILSFIHFFYLFFFSGMEFTLTFLTYDRFQFTNMSQGTLLGFIGILSALVQGGYVRRVAHKSVHERSLAIQGVLSCGIGLGIIALVAKKYLGQQFLFVGASFLAFTSGTVVSSLTALASFESKSSQGKNLGKFRAFGQLGRSVGPIFSSSIYWVYGGVYCYSIGSVFMLFVTVLMIYLIPSPGDWKNKEKVKVA</sequence>
<feature type="transmembrane region" description="Helical" evidence="6">
    <location>
        <begin position="378"/>
        <end position="403"/>
    </location>
</feature>
<proteinExistence type="predicted"/>
<comment type="caution">
    <text evidence="8">The sequence shown here is derived from an EMBL/GenBank/DDBJ whole genome shotgun (WGS) entry which is preliminary data.</text>
</comment>
<dbReference type="Gene3D" id="1.20.1250.20">
    <property type="entry name" value="MFS general substrate transporter like domains"/>
    <property type="match status" value="1"/>
</dbReference>
<feature type="domain" description="Major facilitator superfamily (MFS) profile" evidence="7">
    <location>
        <begin position="14"/>
        <end position="468"/>
    </location>
</feature>
<dbReference type="SUPFAM" id="SSF103473">
    <property type="entry name" value="MFS general substrate transporter"/>
    <property type="match status" value="1"/>
</dbReference>
<keyword evidence="3 6" id="KW-0812">Transmembrane</keyword>
<evidence type="ECO:0000256" key="2">
    <source>
        <dbReference type="ARBA" id="ARBA00022448"/>
    </source>
</evidence>
<name>A0AAD5U8D4_9FUNG</name>
<keyword evidence="4 6" id="KW-1133">Transmembrane helix</keyword>
<feature type="transmembrane region" description="Helical" evidence="6">
    <location>
        <begin position="293"/>
        <end position="311"/>
    </location>
</feature>
<evidence type="ECO:0000256" key="5">
    <source>
        <dbReference type="ARBA" id="ARBA00023136"/>
    </source>
</evidence>
<keyword evidence="9" id="KW-1185">Reference proteome</keyword>
<evidence type="ECO:0000256" key="6">
    <source>
        <dbReference type="SAM" id="Phobius"/>
    </source>
</evidence>
<dbReference type="EMBL" id="JADGJW010000023">
    <property type="protein sequence ID" value="KAJ3227070.1"/>
    <property type="molecule type" value="Genomic_DNA"/>
</dbReference>
<feature type="transmembrane region" description="Helical" evidence="6">
    <location>
        <begin position="106"/>
        <end position="129"/>
    </location>
</feature>
<keyword evidence="2" id="KW-0813">Transport</keyword>
<dbReference type="Proteomes" id="UP001211065">
    <property type="component" value="Unassembled WGS sequence"/>
</dbReference>
<dbReference type="AlphaFoldDB" id="A0AAD5U8D4"/>
<feature type="transmembrane region" description="Helical" evidence="6">
    <location>
        <begin position="446"/>
        <end position="465"/>
    </location>
</feature>
<feature type="transmembrane region" description="Helical" evidence="6">
    <location>
        <begin position="210"/>
        <end position="230"/>
    </location>
</feature>
<feature type="transmembrane region" description="Helical" evidence="6">
    <location>
        <begin position="323"/>
        <end position="341"/>
    </location>
</feature>
<dbReference type="PROSITE" id="PS50850">
    <property type="entry name" value="MFS"/>
    <property type="match status" value="1"/>
</dbReference>
<feature type="transmembrane region" description="Helical" evidence="6">
    <location>
        <begin position="353"/>
        <end position="372"/>
    </location>
</feature>
<dbReference type="InterPro" id="IPR011701">
    <property type="entry name" value="MFS"/>
</dbReference>
<dbReference type="GO" id="GO:0022857">
    <property type="term" value="F:transmembrane transporter activity"/>
    <property type="evidence" value="ECO:0007669"/>
    <property type="project" value="InterPro"/>
</dbReference>
<dbReference type="InterPro" id="IPR036259">
    <property type="entry name" value="MFS_trans_sf"/>
</dbReference>
<evidence type="ECO:0000256" key="4">
    <source>
        <dbReference type="ARBA" id="ARBA00022989"/>
    </source>
</evidence>
<accession>A0AAD5U8D4</accession>